<dbReference type="OrthoDB" id="152360at2"/>
<dbReference type="Pfam" id="PF07811">
    <property type="entry name" value="TadE"/>
    <property type="match status" value="1"/>
</dbReference>
<dbReference type="InterPro" id="IPR012495">
    <property type="entry name" value="TadE-like_dom"/>
</dbReference>
<evidence type="ECO:0000259" key="3">
    <source>
        <dbReference type="Pfam" id="PF07811"/>
    </source>
</evidence>
<keyword evidence="5" id="KW-1185">Reference proteome</keyword>
<feature type="domain" description="TadE-like" evidence="3">
    <location>
        <begin position="28"/>
        <end position="69"/>
    </location>
</feature>
<evidence type="ECO:0000256" key="2">
    <source>
        <dbReference type="SAM" id="Phobius"/>
    </source>
</evidence>
<proteinExistence type="predicted"/>
<feature type="compositionally biased region" description="Basic and acidic residues" evidence="1">
    <location>
        <begin position="1"/>
        <end position="14"/>
    </location>
</feature>
<dbReference type="Proteomes" id="UP000220922">
    <property type="component" value="Unassembled WGS sequence"/>
</dbReference>
<feature type="transmembrane region" description="Helical" evidence="2">
    <location>
        <begin position="34"/>
        <end position="56"/>
    </location>
</feature>
<organism evidence="4 5">
    <name type="scientific">Candidatus Chloroploca asiatica</name>
    <dbReference type="NCBI Taxonomy" id="1506545"/>
    <lineage>
        <taxon>Bacteria</taxon>
        <taxon>Bacillati</taxon>
        <taxon>Chloroflexota</taxon>
        <taxon>Chloroflexia</taxon>
        <taxon>Chloroflexales</taxon>
        <taxon>Chloroflexineae</taxon>
        <taxon>Oscillochloridaceae</taxon>
        <taxon>Candidatus Chloroploca</taxon>
    </lineage>
</organism>
<dbReference type="EMBL" id="LYXE01000200">
    <property type="protein sequence ID" value="PDV96418.1"/>
    <property type="molecule type" value="Genomic_DNA"/>
</dbReference>
<name>A0A2H3KH78_9CHLR</name>
<accession>A0A2H3KH78</accession>
<protein>
    <recommendedName>
        <fullName evidence="3">TadE-like domain-containing protein</fullName>
    </recommendedName>
</protein>
<evidence type="ECO:0000313" key="5">
    <source>
        <dbReference type="Proteomes" id="UP000220922"/>
    </source>
</evidence>
<dbReference type="AlphaFoldDB" id="A0A2H3KH78"/>
<evidence type="ECO:0000313" key="4">
    <source>
        <dbReference type="EMBL" id="PDV96418.1"/>
    </source>
</evidence>
<evidence type="ECO:0000256" key="1">
    <source>
        <dbReference type="SAM" id="MobiDB-lite"/>
    </source>
</evidence>
<keyword evidence="2" id="KW-1133">Transmembrane helix</keyword>
<gene>
    <name evidence="4" type="ORF">A9Q02_06900</name>
</gene>
<keyword evidence="2" id="KW-0812">Transmembrane</keyword>
<keyword evidence="2" id="KW-0472">Membrane</keyword>
<reference evidence="4 5" key="1">
    <citation type="submission" date="2016-05" db="EMBL/GenBank/DDBJ databases">
        <authorList>
            <person name="Lavstsen T."/>
            <person name="Jespersen J.S."/>
        </authorList>
    </citation>
    <scope>NUCLEOTIDE SEQUENCE [LARGE SCALE GENOMIC DNA]</scope>
    <source>
        <strain evidence="4 5">B7-9</strain>
    </source>
</reference>
<feature type="region of interest" description="Disordered" evidence="1">
    <location>
        <begin position="1"/>
        <end position="23"/>
    </location>
</feature>
<comment type="caution">
    <text evidence="4">The sequence shown here is derived from an EMBL/GenBank/DDBJ whole genome shotgun (WGS) entry which is preliminary data.</text>
</comment>
<sequence length="215" mass="23667">MLKARRQGETRVEPAHPTLPKRHPKQWGQAVVEFALASTMIFFLLAAVVDLGLIYFTMQALRVAAQEGAVYGSYPHAVKDKDGNITQLVIPYAEIANRVYGAAGDQGNGFANLRDLDGNGVDDLTQNLHANVATNANGYIYVENLFGFDTSNLQPSCVGNVRGRDLQAGGSGCWIRVTVRYEYSFFFPFAPAFGNTVRLQASHLMPIRSQYYTTP</sequence>